<keyword evidence="2" id="KW-1185">Reference proteome</keyword>
<accession>A0A495UNY0</accession>
<dbReference type="AlphaFoldDB" id="A0A495UNY0"/>
<evidence type="ECO:0000313" key="2">
    <source>
        <dbReference type="Proteomes" id="UP000274556"/>
    </source>
</evidence>
<evidence type="ECO:0000313" key="1">
    <source>
        <dbReference type="EMBL" id="RKT38023.1"/>
    </source>
</evidence>
<comment type="caution">
    <text evidence="1">The sequence shown here is derived from an EMBL/GenBank/DDBJ whole genome shotgun (WGS) entry which is preliminary data.</text>
</comment>
<name>A0A495UNY0_9GAMM</name>
<organism evidence="1 2">
    <name type="scientific">Thiocapsa rosea</name>
    <dbReference type="NCBI Taxonomy" id="69360"/>
    <lineage>
        <taxon>Bacteria</taxon>
        <taxon>Pseudomonadati</taxon>
        <taxon>Pseudomonadota</taxon>
        <taxon>Gammaproteobacteria</taxon>
        <taxon>Chromatiales</taxon>
        <taxon>Chromatiaceae</taxon>
        <taxon>Thiocapsa</taxon>
    </lineage>
</organism>
<dbReference type="RefSeq" id="WP_120800303.1">
    <property type="nucleotide sequence ID" value="NZ_RBXL01000002.1"/>
</dbReference>
<sequence length="77" mass="8419">MHAIELEATVEHHTIRLPETIPDGTHLRVLLLMDDPPRSANDGGDLKGLLAGLTEGLTAEDLHRARDFGRGDPEWAS</sequence>
<reference evidence="1 2" key="1">
    <citation type="submission" date="2018-10" db="EMBL/GenBank/DDBJ databases">
        <title>Genomic Encyclopedia of Archaeal and Bacterial Type Strains, Phase II (KMG-II): from individual species to whole genera.</title>
        <authorList>
            <person name="Goeker M."/>
        </authorList>
    </citation>
    <scope>NUCLEOTIDE SEQUENCE [LARGE SCALE GENOMIC DNA]</scope>
    <source>
        <strain evidence="1 2">DSM 235</strain>
    </source>
</reference>
<dbReference type="Proteomes" id="UP000274556">
    <property type="component" value="Unassembled WGS sequence"/>
</dbReference>
<protein>
    <submittedName>
        <fullName evidence="1">Uncharacterized protein</fullName>
    </submittedName>
</protein>
<dbReference type="EMBL" id="RBXL01000002">
    <property type="protein sequence ID" value="RKT38023.1"/>
    <property type="molecule type" value="Genomic_DNA"/>
</dbReference>
<proteinExistence type="predicted"/>
<dbReference type="OrthoDB" id="5772557at2"/>
<gene>
    <name evidence="1" type="ORF">BDD21_5548</name>
</gene>